<keyword evidence="3" id="KW-1185">Reference proteome</keyword>
<dbReference type="AlphaFoldDB" id="A0A834KU20"/>
<dbReference type="EMBL" id="JACSEA010000001">
    <property type="protein sequence ID" value="KAF7411986.1"/>
    <property type="molecule type" value="Genomic_DNA"/>
</dbReference>
<feature type="region of interest" description="Disordered" evidence="1">
    <location>
        <begin position="1"/>
        <end position="50"/>
    </location>
</feature>
<evidence type="ECO:0000256" key="1">
    <source>
        <dbReference type="SAM" id="MobiDB-lite"/>
    </source>
</evidence>
<accession>A0A834KU20</accession>
<protein>
    <submittedName>
        <fullName evidence="2">Uncharacterized protein</fullName>
    </submittedName>
</protein>
<sequence length="171" mass="19158">MHRNDEGFEGSIGVSDTFADQKNNYQGKEEDNLAETRWDGSGGKGQWNDEGNAIALQGWHFHDYARIGKERIAQGKKRNFIQRPSRSLSPLDTVDQSPMSDQSTKDQKISNCKGACDLFRLTALLSASGINGQTGRRAEGGFRGGRTKEKRKKKMSEEYGRKESSEFPHTK</sequence>
<comment type="caution">
    <text evidence="2">The sequence shown here is derived from an EMBL/GenBank/DDBJ whole genome shotgun (WGS) entry which is preliminary data.</text>
</comment>
<organism evidence="2 3">
    <name type="scientific">Vespula vulgaris</name>
    <name type="common">Yellow jacket</name>
    <name type="synonym">Wasp</name>
    <dbReference type="NCBI Taxonomy" id="7454"/>
    <lineage>
        <taxon>Eukaryota</taxon>
        <taxon>Metazoa</taxon>
        <taxon>Ecdysozoa</taxon>
        <taxon>Arthropoda</taxon>
        <taxon>Hexapoda</taxon>
        <taxon>Insecta</taxon>
        <taxon>Pterygota</taxon>
        <taxon>Neoptera</taxon>
        <taxon>Endopterygota</taxon>
        <taxon>Hymenoptera</taxon>
        <taxon>Apocrita</taxon>
        <taxon>Aculeata</taxon>
        <taxon>Vespoidea</taxon>
        <taxon>Vespidae</taxon>
        <taxon>Vespinae</taxon>
        <taxon>Vespula</taxon>
    </lineage>
</organism>
<feature type="region of interest" description="Disordered" evidence="1">
    <location>
        <begin position="74"/>
        <end position="108"/>
    </location>
</feature>
<evidence type="ECO:0000313" key="2">
    <source>
        <dbReference type="EMBL" id="KAF7411986.1"/>
    </source>
</evidence>
<feature type="region of interest" description="Disordered" evidence="1">
    <location>
        <begin position="130"/>
        <end position="171"/>
    </location>
</feature>
<proteinExistence type="predicted"/>
<name>A0A834KU20_VESVU</name>
<gene>
    <name evidence="2" type="ORF">HZH66_000882</name>
</gene>
<feature type="compositionally biased region" description="Basic and acidic residues" evidence="1">
    <location>
        <begin position="155"/>
        <end position="171"/>
    </location>
</feature>
<feature type="compositionally biased region" description="Polar residues" evidence="1">
    <location>
        <begin position="82"/>
        <end position="102"/>
    </location>
</feature>
<reference evidence="2" key="1">
    <citation type="journal article" date="2020" name="G3 (Bethesda)">
        <title>High-Quality Assemblies for Three Invasive Social Wasps from the &lt;i&gt;Vespula&lt;/i&gt; Genus.</title>
        <authorList>
            <person name="Harrop T.W.R."/>
            <person name="Guhlin J."/>
            <person name="McLaughlin G.M."/>
            <person name="Permina E."/>
            <person name="Stockwell P."/>
            <person name="Gilligan J."/>
            <person name="Le Lec M.F."/>
            <person name="Gruber M.A.M."/>
            <person name="Quinn O."/>
            <person name="Lovegrove M."/>
            <person name="Duncan E.J."/>
            <person name="Remnant E.J."/>
            <person name="Van Eeckhoven J."/>
            <person name="Graham B."/>
            <person name="Knapp R.A."/>
            <person name="Langford K.W."/>
            <person name="Kronenberg Z."/>
            <person name="Press M.O."/>
            <person name="Eacker S.M."/>
            <person name="Wilson-Rankin E.E."/>
            <person name="Purcell J."/>
            <person name="Lester P.J."/>
            <person name="Dearden P.K."/>
        </authorList>
    </citation>
    <scope>NUCLEOTIDE SEQUENCE</scope>
    <source>
        <strain evidence="2">Marl-1</strain>
    </source>
</reference>
<evidence type="ECO:0000313" key="3">
    <source>
        <dbReference type="Proteomes" id="UP000614350"/>
    </source>
</evidence>
<dbReference type="Proteomes" id="UP000614350">
    <property type="component" value="Unassembled WGS sequence"/>
</dbReference>
<feature type="compositionally biased region" description="Basic and acidic residues" evidence="1">
    <location>
        <begin position="27"/>
        <end position="38"/>
    </location>
</feature>